<name>A0A397T7H5_9GLOM</name>
<keyword evidence="2" id="KW-1185">Reference proteome</keyword>
<sequence>MCLTTVASAQREITRVLQAELNRKEQIKSALVIYCKYVKRNMDKTNNDKTNNKIIYSFAEKHHKGEMRTILSKNEATGDSFISTSKKLANTKCTINPDNSDIIDLTTEETATSKPVIASKNFYIPNSYINKSEKTAKNLKNYKALTIQILKVAKTINQAEAINDKVWDHCHITAIFHNFHEYNSHLICKSVRKSVNMHQIKVIAETFEQYKSMKVGQFKYIDSMQFMNNSLANLAKNLEDNKPIIS</sequence>
<gene>
    <name evidence="1" type="ORF">C1645_820151</name>
</gene>
<organism evidence="1 2">
    <name type="scientific">Glomus cerebriforme</name>
    <dbReference type="NCBI Taxonomy" id="658196"/>
    <lineage>
        <taxon>Eukaryota</taxon>
        <taxon>Fungi</taxon>
        <taxon>Fungi incertae sedis</taxon>
        <taxon>Mucoromycota</taxon>
        <taxon>Glomeromycotina</taxon>
        <taxon>Glomeromycetes</taxon>
        <taxon>Glomerales</taxon>
        <taxon>Glomeraceae</taxon>
        <taxon>Glomus</taxon>
    </lineage>
</organism>
<dbReference type="EMBL" id="QKYT01000116">
    <property type="protein sequence ID" value="RIA92846.1"/>
    <property type="molecule type" value="Genomic_DNA"/>
</dbReference>
<evidence type="ECO:0000313" key="2">
    <source>
        <dbReference type="Proteomes" id="UP000265703"/>
    </source>
</evidence>
<dbReference type="OrthoDB" id="2421167at2759"/>
<dbReference type="Proteomes" id="UP000265703">
    <property type="component" value="Unassembled WGS sequence"/>
</dbReference>
<dbReference type="AlphaFoldDB" id="A0A397T7H5"/>
<protein>
    <submittedName>
        <fullName evidence="1">Uncharacterized protein</fullName>
    </submittedName>
</protein>
<comment type="caution">
    <text evidence="1">The sequence shown here is derived from an EMBL/GenBank/DDBJ whole genome shotgun (WGS) entry which is preliminary data.</text>
</comment>
<dbReference type="STRING" id="658196.A0A397T7H5"/>
<reference evidence="1 2" key="1">
    <citation type="submission" date="2018-06" db="EMBL/GenBank/DDBJ databases">
        <title>Comparative genomics reveals the genomic features of Rhizophagus irregularis, R. cerebriforme, R. diaphanum and Gigaspora rosea, and their symbiotic lifestyle signature.</title>
        <authorList>
            <person name="Morin E."/>
            <person name="San Clemente H."/>
            <person name="Chen E.C.H."/>
            <person name="De La Providencia I."/>
            <person name="Hainaut M."/>
            <person name="Kuo A."/>
            <person name="Kohler A."/>
            <person name="Murat C."/>
            <person name="Tang N."/>
            <person name="Roy S."/>
            <person name="Loubradou J."/>
            <person name="Henrissat B."/>
            <person name="Grigoriev I.V."/>
            <person name="Corradi N."/>
            <person name="Roux C."/>
            <person name="Martin F.M."/>
        </authorList>
    </citation>
    <scope>NUCLEOTIDE SEQUENCE [LARGE SCALE GENOMIC DNA]</scope>
    <source>
        <strain evidence="1 2">DAOM 227022</strain>
    </source>
</reference>
<accession>A0A397T7H5</accession>
<evidence type="ECO:0000313" key="1">
    <source>
        <dbReference type="EMBL" id="RIA92846.1"/>
    </source>
</evidence>
<proteinExistence type="predicted"/>